<accession>A0A1A7QZ74</accession>
<dbReference type="Gene3D" id="3.40.50.720">
    <property type="entry name" value="NAD(P)-binding Rossmann-like Domain"/>
    <property type="match status" value="1"/>
</dbReference>
<dbReference type="Pfam" id="PF13460">
    <property type="entry name" value="NAD_binding_10"/>
    <property type="match status" value="1"/>
</dbReference>
<dbReference type="AlphaFoldDB" id="A0A1A7QZ74"/>
<dbReference type="EMBL" id="QLLQ01000003">
    <property type="protein sequence ID" value="RAJ25782.1"/>
    <property type="molecule type" value="Genomic_DNA"/>
</dbReference>
<dbReference type="InterPro" id="IPR016040">
    <property type="entry name" value="NAD(P)-bd_dom"/>
</dbReference>
<dbReference type="PANTHER" id="PTHR14097">
    <property type="entry name" value="OXIDOREDUCTASE HTATIP2"/>
    <property type="match status" value="1"/>
</dbReference>
<feature type="domain" description="NAD(P)-binding" evidence="1">
    <location>
        <begin position="9"/>
        <end position="131"/>
    </location>
</feature>
<dbReference type="Proteomes" id="UP000248987">
    <property type="component" value="Unassembled WGS sequence"/>
</dbReference>
<dbReference type="OrthoDB" id="9798632at2"/>
<sequence>MVKTAIVLGATGLTGNILLKMLLDDERYGHVTVFGRNSCDIKHPKLEEYIIDLFQLEHYANKFKADEVYCCIGTTKAKTSDKDTYIKIDYGIPVAAAKLCKENGIETFVVISALGAKKNSKVFYNRTKGKMEAEVLAQQIPNTYILQPSLISGKREEFRLGEYVFKTLMGLIKPIFRFGDLKRYQPIAPETIAECMVWLTNNVYASVRIKSKKIQEIGE</sequence>
<evidence type="ECO:0000259" key="1">
    <source>
        <dbReference type="Pfam" id="PF13460"/>
    </source>
</evidence>
<organism evidence="2 3">
    <name type="scientific">Gelidibacter algens</name>
    <dbReference type="NCBI Taxonomy" id="49280"/>
    <lineage>
        <taxon>Bacteria</taxon>
        <taxon>Pseudomonadati</taxon>
        <taxon>Bacteroidota</taxon>
        <taxon>Flavobacteriia</taxon>
        <taxon>Flavobacteriales</taxon>
        <taxon>Flavobacteriaceae</taxon>
        <taxon>Gelidibacter</taxon>
    </lineage>
</organism>
<gene>
    <name evidence="2" type="ORF">LX77_01198</name>
</gene>
<evidence type="ECO:0000313" key="2">
    <source>
        <dbReference type="EMBL" id="RAJ25782.1"/>
    </source>
</evidence>
<dbReference type="RefSeq" id="WP_066434549.1">
    <property type="nucleotide sequence ID" value="NZ_LZRN01000020.1"/>
</dbReference>
<keyword evidence="3" id="KW-1185">Reference proteome</keyword>
<dbReference type="InterPro" id="IPR036291">
    <property type="entry name" value="NAD(P)-bd_dom_sf"/>
</dbReference>
<evidence type="ECO:0000313" key="3">
    <source>
        <dbReference type="Proteomes" id="UP000248987"/>
    </source>
</evidence>
<dbReference type="PANTHER" id="PTHR14097:SF7">
    <property type="entry name" value="OXIDOREDUCTASE HTATIP2"/>
    <property type="match status" value="1"/>
</dbReference>
<protein>
    <submittedName>
        <fullName evidence="2">Putative NAD(P)-binding protein</fullName>
    </submittedName>
</protein>
<dbReference type="STRING" id="49280.A9996_10785"/>
<comment type="caution">
    <text evidence="2">The sequence shown here is derived from an EMBL/GenBank/DDBJ whole genome shotgun (WGS) entry which is preliminary data.</text>
</comment>
<name>A0A1A7QZ74_9FLAO</name>
<reference evidence="2 3" key="1">
    <citation type="submission" date="2018-06" db="EMBL/GenBank/DDBJ databases">
        <title>Genomic Encyclopedia of Archaeal and Bacterial Type Strains, Phase II (KMG-II): from individual species to whole genera.</title>
        <authorList>
            <person name="Goeker M."/>
        </authorList>
    </citation>
    <scope>NUCLEOTIDE SEQUENCE [LARGE SCALE GENOMIC DNA]</scope>
    <source>
        <strain evidence="2 3">DSM 12408</strain>
    </source>
</reference>
<dbReference type="SUPFAM" id="SSF51735">
    <property type="entry name" value="NAD(P)-binding Rossmann-fold domains"/>
    <property type="match status" value="1"/>
</dbReference>
<proteinExistence type="predicted"/>